<evidence type="ECO:0008006" key="3">
    <source>
        <dbReference type="Google" id="ProtNLM"/>
    </source>
</evidence>
<reference evidence="1" key="1">
    <citation type="submission" date="2022-06" db="EMBL/GenBank/DDBJ databases">
        <title>Ornithinimicrobium HY1793.</title>
        <authorList>
            <person name="Huang Y."/>
        </authorList>
    </citation>
    <scope>NUCLEOTIDE SEQUENCE</scope>
    <source>
        <strain evidence="1">HY1793</strain>
    </source>
</reference>
<gene>
    <name evidence="1" type="ORF">NF556_17490</name>
</gene>
<protein>
    <recommendedName>
        <fullName evidence="3">DUF559 domain-containing protein</fullName>
    </recommendedName>
</protein>
<dbReference type="EMBL" id="CP099489">
    <property type="protein sequence ID" value="USQ79379.1"/>
    <property type="molecule type" value="Genomic_DNA"/>
</dbReference>
<sequence>MPFDPQLPFTWRQARDEGIPQRALEGTQYRRLVSGIYVAAAPPGKDGARSRSAIAYIEARAALLVAGPHAFLSHHTAARLYGAIVPDVPVLHASVAPGRRRSRHREVVVHQSRRSPATFRGLRITTPEEVFLDLATHLSLVDLVVLGDSLVKRERTTPERLVTEMQQATGHGIHPARRAAALVRTGVDSPMETRCRLLRVLSGLPELETDVRFYGDRDELLKRLDAGDRPTRTAVEYDGRQHIERKDQWEADIGRRETFENEKWRIVTLVSKDIYVTPGLTVERLAHIFRQRGIHVGPLRDEWQRHFPGRPTAAEAKSA</sequence>
<name>A0ABY4YRP4_9MICO</name>
<keyword evidence="2" id="KW-1185">Reference proteome</keyword>
<organism evidence="1 2">
    <name type="scientific">Ornithinimicrobium faecis</name>
    <dbReference type="NCBI Taxonomy" id="2934158"/>
    <lineage>
        <taxon>Bacteria</taxon>
        <taxon>Bacillati</taxon>
        <taxon>Actinomycetota</taxon>
        <taxon>Actinomycetes</taxon>
        <taxon>Micrococcales</taxon>
        <taxon>Ornithinimicrobiaceae</taxon>
        <taxon>Ornithinimicrobium</taxon>
    </lineage>
</organism>
<accession>A0ABY4YRP4</accession>
<evidence type="ECO:0000313" key="1">
    <source>
        <dbReference type="EMBL" id="USQ79379.1"/>
    </source>
</evidence>
<evidence type="ECO:0000313" key="2">
    <source>
        <dbReference type="Proteomes" id="UP001056455"/>
    </source>
</evidence>
<proteinExistence type="predicted"/>
<dbReference type="RefSeq" id="WP_252592407.1">
    <property type="nucleotide sequence ID" value="NZ_CP099489.1"/>
</dbReference>
<dbReference type="Proteomes" id="UP001056455">
    <property type="component" value="Chromosome"/>
</dbReference>